<evidence type="ECO:0000256" key="1">
    <source>
        <dbReference type="SAM" id="Phobius"/>
    </source>
</evidence>
<gene>
    <name evidence="2" type="ORF">BEI61_01464</name>
</gene>
<dbReference type="RefSeq" id="WP_069151790.1">
    <property type="nucleotide sequence ID" value="NZ_MCGH01000002.1"/>
</dbReference>
<evidence type="ECO:0000313" key="2">
    <source>
        <dbReference type="EMBL" id="ODM05575.1"/>
    </source>
</evidence>
<keyword evidence="1" id="KW-1133">Transmembrane helix</keyword>
<protein>
    <submittedName>
        <fullName evidence="2">CotH protein</fullName>
    </submittedName>
</protein>
<keyword evidence="1" id="KW-0812">Transmembrane</keyword>
<dbReference type="EMBL" id="MCGH01000002">
    <property type="protein sequence ID" value="ODM05575.1"/>
    <property type="molecule type" value="Genomic_DNA"/>
</dbReference>
<dbReference type="Proteomes" id="UP000094067">
    <property type="component" value="Unassembled WGS sequence"/>
</dbReference>
<comment type="caution">
    <text evidence="2">The sequence shown here is derived from an EMBL/GenBank/DDBJ whole genome shotgun (WGS) entry which is preliminary data.</text>
</comment>
<dbReference type="Pfam" id="PF08757">
    <property type="entry name" value="CotH"/>
    <property type="match status" value="1"/>
</dbReference>
<reference evidence="2 3" key="1">
    <citation type="submission" date="2016-07" db="EMBL/GenBank/DDBJ databases">
        <title>Characterization of isolates of Eisenbergiella tayi derived from blood cultures, using whole genome sequencing.</title>
        <authorList>
            <person name="Burdz T."/>
            <person name="Wiebe D."/>
            <person name="Huynh C."/>
            <person name="Bernard K."/>
        </authorList>
    </citation>
    <scope>NUCLEOTIDE SEQUENCE [LARGE SCALE GENOMIC DNA]</scope>
    <source>
        <strain evidence="2 3">NML 110608</strain>
    </source>
</reference>
<evidence type="ECO:0000313" key="3">
    <source>
        <dbReference type="Proteomes" id="UP000094067"/>
    </source>
</evidence>
<dbReference type="AlphaFoldDB" id="A0A1E3A9X5"/>
<organism evidence="2 3">
    <name type="scientific">Eisenbergiella tayi</name>
    <dbReference type="NCBI Taxonomy" id="1432052"/>
    <lineage>
        <taxon>Bacteria</taxon>
        <taxon>Bacillati</taxon>
        <taxon>Bacillota</taxon>
        <taxon>Clostridia</taxon>
        <taxon>Lachnospirales</taxon>
        <taxon>Lachnospiraceae</taxon>
        <taxon>Eisenbergiella</taxon>
    </lineage>
</organism>
<sequence>MGRKKVLFTINLIVLAFLGVFGLLLQAKENRKIMSIEIKTENELNEMKKGLVPSDEFTGNIIFFGEKELPYDGNYGFYYISQSLSTEEYFGKLETVDKNNKIYFYEDSYWSDKAKAIKEGHPFRFIVFGDGWYNEDEVVLSGLPIINITGELVESTEKGVSNNSKIVVWDPEDKEADGLYTIKESYCTYYVRGASSRQFEKKSFGVRLFDEEGESQNKSFLGMRNDNKWILNALYSDISKIREKMAIDVWNEISPELQGSRMEYTEVFVNGFYRGIYGLMEPVDKKQLSLKDGDYLYKCGSLIGINKEYYDTLSTSMQTVEFEIEYPKEWQKGIWTPLQYYTDFLLDGSFADKRVELDSNNFVKYWLYLQFLSATDNIDKNFYIKATENRRGLVIRKIPWDLNYTFGDACSYENENITKFGVYDIDEIFFVQDFQNLYKSNGEEINNLTKQLWTSMRQSVIQKDKLNELAENYMSLLTESGAFQRETLRWPEAGNSTDITAIEGYIRDRIAFLDNAIAQGNYGEE</sequence>
<accession>A0A1E3A9X5</accession>
<feature type="transmembrane region" description="Helical" evidence="1">
    <location>
        <begin position="6"/>
        <end position="25"/>
    </location>
</feature>
<keyword evidence="1" id="KW-0472">Membrane</keyword>
<proteinExistence type="predicted"/>
<dbReference type="InterPro" id="IPR014867">
    <property type="entry name" value="Spore_coat_CotH_CotH2/3/7"/>
</dbReference>
<name>A0A1E3A9X5_9FIRM</name>